<dbReference type="InterPro" id="IPR036942">
    <property type="entry name" value="Beta-barrel_TonB_sf"/>
</dbReference>
<evidence type="ECO:0000256" key="5">
    <source>
        <dbReference type="ARBA" id="ARBA00022692"/>
    </source>
</evidence>
<evidence type="ECO:0000259" key="16">
    <source>
        <dbReference type="Pfam" id="PF07715"/>
    </source>
</evidence>
<comment type="caution">
    <text evidence="17">The sequence shown here is derived from an EMBL/GenBank/DDBJ whole genome shotgun (WGS) entry which is preliminary data.</text>
</comment>
<sequence length="752" mass="80859">MATSACIAFATSFPGLALSQEGELDTEASRALDVVVVTAQKREQDILDVGATVSAIGEQTLKDSRVNTMSDLPAHVPNVDIRNQAAGTLPVITIRGVGLNDFSNTNNPSAGVYIDGVYLSSLGLLSFDFFDLQRVEVLKGPQGTLYGRNSTAGAINFISAKPNFDGASTSVSATYGNYGTQEVQGVSNLPVNDQLAVRLGGKIIRQTEGFFHNRTTGRDLGEQSIFLGRAQLRWRPDSNTDVTFKIDGFDNDSELGQGAFFGALDFTNPPGFACAALARGETDPDCTNAQGYSDPDGDPFTGDWAEAPFYDAGQIAATLEGTFNLGGAELASVTGYIDHYREAYTDLDASPATALEFVPTTDVEQYSQEFRLSGTMNDRLDWLLGVFGSHDRIKVGSTGYSDDLFSTRTSGFGDQTTDAAAVFGHGEYALTDQLSLITGLRFSWEKKEYTARVFDDNPFGTSCLISATCTPGPTGRVTLASADNLQIEDDNLSWKLGLDWKPSANTLYYASVSQGVKSGGFFFGFTTNSGSFQPFDPESLISYEVGMKNRTANGALQFAASAFYYDYSDIQTYVRDESGAVPFQRLGNVDEATLYGADLEATFLPPAIDGLTITGGLGLLESELGAFLAVAGPVDEGKEFPNAPGLTLNTMVRYERPVGNNLRGIIQVDGRYSGETQKDALNNPVIAADAYNLWNGRLAIASADNGWELALWGKNLFDEAYKVQGVDLTSLGFGYENYNPPRTYGATLTVRF</sequence>
<keyword evidence="9 14" id="KW-0798">TonB box</keyword>
<evidence type="ECO:0000313" key="18">
    <source>
        <dbReference type="Proteomes" id="UP000024942"/>
    </source>
</evidence>
<keyword evidence="3 12" id="KW-1134">Transmembrane beta strand</keyword>
<evidence type="ECO:0000256" key="10">
    <source>
        <dbReference type="ARBA" id="ARBA00023136"/>
    </source>
</evidence>
<name>A0A059G480_9PROT</name>
<dbReference type="InterPro" id="IPR012910">
    <property type="entry name" value="Plug_dom"/>
</dbReference>
<dbReference type="SUPFAM" id="SSF56935">
    <property type="entry name" value="Porins"/>
    <property type="match status" value="1"/>
</dbReference>
<dbReference type="PROSITE" id="PS01156">
    <property type="entry name" value="TONB_DEPENDENT_REC_2"/>
    <property type="match status" value="1"/>
</dbReference>
<evidence type="ECO:0000256" key="6">
    <source>
        <dbReference type="ARBA" id="ARBA00022729"/>
    </source>
</evidence>
<keyword evidence="10 12" id="KW-0472">Membrane</keyword>
<keyword evidence="2 12" id="KW-0813">Transport</keyword>
<evidence type="ECO:0000256" key="3">
    <source>
        <dbReference type="ARBA" id="ARBA00022452"/>
    </source>
</evidence>
<gene>
    <name evidence="17" type="ORF">HOC_15257</name>
</gene>
<dbReference type="Pfam" id="PF00593">
    <property type="entry name" value="TonB_dep_Rec_b-barrel"/>
    <property type="match status" value="1"/>
</dbReference>
<evidence type="ECO:0000256" key="2">
    <source>
        <dbReference type="ARBA" id="ARBA00022448"/>
    </source>
</evidence>
<dbReference type="InterPro" id="IPR010917">
    <property type="entry name" value="TonB_rcpt_CS"/>
</dbReference>
<dbReference type="GO" id="GO:0006826">
    <property type="term" value="P:iron ion transport"/>
    <property type="evidence" value="ECO:0007669"/>
    <property type="project" value="UniProtKB-KW"/>
</dbReference>
<reference evidence="17 18" key="1">
    <citation type="journal article" date="2014" name="Antonie Van Leeuwenhoek">
        <title>Hyphomonas beringensis sp. nov. and Hyphomonas chukchiensis sp. nov., isolated from surface seawater of the Bering Sea and Chukchi Sea.</title>
        <authorList>
            <person name="Li C."/>
            <person name="Lai Q."/>
            <person name="Li G."/>
            <person name="Dong C."/>
            <person name="Wang J."/>
            <person name="Liao Y."/>
            <person name="Shao Z."/>
        </authorList>
    </citation>
    <scope>NUCLEOTIDE SEQUENCE [LARGE SCALE GENOMIC DNA]</scope>
    <source>
        <strain evidence="17 18">SCH89</strain>
    </source>
</reference>
<dbReference type="Proteomes" id="UP000024942">
    <property type="component" value="Unassembled WGS sequence"/>
</dbReference>
<keyword evidence="11 12" id="KW-0998">Cell outer membrane</keyword>
<dbReference type="STRING" id="1280953.HOC_15257"/>
<evidence type="ECO:0000256" key="7">
    <source>
        <dbReference type="ARBA" id="ARBA00023004"/>
    </source>
</evidence>
<keyword evidence="5 12" id="KW-0812">Transmembrane</keyword>
<evidence type="ECO:0000256" key="11">
    <source>
        <dbReference type="ARBA" id="ARBA00023237"/>
    </source>
</evidence>
<dbReference type="GO" id="GO:0009279">
    <property type="term" value="C:cell outer membrane"/>
    <property type="evidence" value="ECO:0007669"/>
    <property type="project" value="UniProtKB-SubCell"/>
</dbReference>
<keyword evidence="8" id="KW-0406">Ion transport</keyword>
<accession>A0A059G480</accession>
<dbReference type="Gene3D" id="2.40.170.20">
    <property type="entry name" value="TonB-dependent receptor, beta-barrel domain"/>
    <property type="match status" value="1"/>
</dbReference>
<evidence type="ECO:0000256" key="9">
    <source>
        <dbReference type="ARBA" id="ARBA00023077"/>
    </source>
</evidence>
<feature type="domain" description="TonB-dependent receptor-like beta-barrel" evidence="15">
    <location>
        <begin position="280"/>
        <end position="716"/>
    </location>
</feature>
<dbReference type="PANTHER" id="PTHR32552:SF81">
    <property type="entry name" value="TONB-DEPENDENT OUTER MEMBRANE RECEPTOR"/>
    <property type="match status" value="1"/>
</dbReference>
<evidence type="ECO:0000256" key="12">
    <source>
        <dbReference type="PROSITE-ProRule" id="PRU01360"/>
    </source>
</evidence>
<comment type="similarity">
    <text evidence="12 14">Belongs to the TonB-dependent receptor family.</text>
</comment>
<organism evidence="17 18">
    <name type="scientific">Hyphomonas oceanitis SCH89</name>
    <dbReference type="NCBI Taxonomy" id="1280953"/>
    <lineage>
        <taxon>Bacteria</taxon>
        <taxon>Pseudomonadati</taxon>
        <taxon>Pseudomonadota</taxon>
        <taxon>Alphaproteobacteria</taxon>
        <taxon>Hyphomonadales</taxon>
        <taxon>Hyphomonadaceae</taxon>
        <taxon>Hyphomonas</taxon>
    </lineage>
</organism>
<feature type="domain" description="TonB-dependent receptor plug" evidence="16">
    <location>
        <begin position="47"/>
        <end position="154"/>
    </location>
</feature>
<dbReference type="eggNOG" id="COG4773">
    <property type="taxonomic scope" value="Bacteria"/>
</dbReference>
<protein>
    <submittedName>
        <fullName evidence="17">TonB-dependent receptor</fullName>
    </submittedName>
</protein>
<keyword evidence="6" id="KW-0732">Signal</keyword>
<evidence type="ECO:0000256" key="1">
    <source>
        <dbReference type="ARBA" id="ARBA00004571"/>
    </source>
</evidence>
<evidence type="ECO:0000256" key="4">
    <source>
        <dbReference type="ARBA" id="ARBA00022496"/>
    </source>
</evidence>
<feature type="short sequence motif" description="TonB C-terminal box" evidence="13">
    <location>
        <begin position="735"/>
        <end position="752"/>
    </location>
</feature>
<evidence type="ECO:0000313" key="17">
    <source>
        <dbReference type="EMBL" id="KDA01529.1"/>
    </source>
</evidence>
<keyword evidence="18" id="KW-1185">Reference proteome</keyword>
<comment type="subcellular location">
    <subcellularLocation>
        <location evidence="1 12">Cell outer membrane</location>
        <topology evidence="1 12">Multi-pass membrane protein</topology>
    </subcellularLocation>
</comment>
<keyword evidence="7" id="KW-0408">Iron</keyword>
<dbReference type="PANTHER" id="PTHR32552">
    <property type="entry name" value="FERRICHROME IRON RECEPTOR-RELATED"/>
    <property type="match status" value="1"/>
</dbReference>
<dbReference type="EMBL" id="ARYL01000026">
    <property type="protein sequence ID" value="KDA01529.1"/>
    <property type="molecule type" value="Genomic_DNA"/>
</dbReference>
<proteinExistence type="inferred from homology"/>
<dbReference type="InterPro" id="IPR039426">
    <property type="entry name" value="TonB-dep_rcpt-like"/>
</dbReference>
<dbReference type="PATRIC" id="fig|1280953.3.peg.3065"/>
<evidence type="ECO:0000259" key="15">
    <source>
        <dbReference type="Pfam" id="PF00593"/>
    </source>
</evidence>
<evidence type="ECO:0000256" key="8">
    <source>
        <dbReference type="ARBA" id="ARBA00023065"/>
    </source>
</evidence>
<keyword evidence="17" id="KW-0675">Receptor</keyword>
<evidence type="ECO:0000256" key="13">
    <source>
        <dbReference type="PROSITE-ProRule" id="PRU10144"/>
    </source>
</evidence>
<dbReference type="InterPro" id="IPR000531">
    <property type="entry name" value="Beta-barrel_TonB"/>
</dbReference>
<dbReference type="Pfam" id="PF07715">
    <property type="entry name" value="Plug"/>
    <property type="match status" value="1"/>
</dbReference>
<dbReference type="AlphaFoldDB" id="A0A059G480"/>
<dbReference type="PROSITE" id="PS52016">
    <property type="entry name" value="TONB_DEPENDENT_REC_3"/>
    <property type="match status" value="1"/>
</dbReference>
<evidence type="ECO:0000256" key="14">
    <source>
        <dbReference type="RuleBase" id="RU003357"/>
    </source>
</evidence>
<keyword evidence="4" id="KW-0410">Iron transport</keyword>